<dbReference type="AlphaFoldDB" id="A0A917W329"/>
<feature type="transmembrane region" description="Helical" evidence="1">
    <location>
        <begin position="6"/>
        <end position="21"/>
    </location>
</feature>
<evidence type="ECO:0000256" key="1">
    <source>
        <dbReference type="SAM" id="Phobius"/>
    </source>
</evidence>
<comment type="caution">
    <text evidence="2">The sequence shown here is derived from an EMBL/GenBank/DDBJ whole genome shotgun (WGS) entry which is preliminary data.</text>
</comment>
<evidence type="ECO:0000313" key="2">
    <source>
        <dbReference type="EMBL" id="GGL62229.1"/>
    </source>
</evidence>
<dbReference type="Proteomes" id="UP000654670">
    <property type="component" value="Unassembled WGS sequence"/>
</dbReference>
<keyword evidence="3" id="KW-1185">Reference proteome</keyword>
<name>A0A917W329_9BACL</name>
<dbReference type="RefSeq" id="WP_188804425.1">
    <property type="nucleotide sequence ID" value="NZ_BMOK01000015.1"/>
</dbReference>
<keyword evidence="1" id="KW-1133">Transmembrane helix</keyword>
<accession>A0A917W329</accession>
<reference evidence="2" key="2">
    <citation type="submission" date="2020-09" db="EMBL/GenBank/DDBJ databases">
        <authorList>
            <person name="Sun Q."/>
            <person name="Ohkuma M."/>
        </authorList>
    </citation>
    <scope>NUCLEOTIDE SEQUENCE</scope>
    <source>
        <strain evidence="2">JCM 15325</strain>
    </source>
</reference>
<gene>
    <name evidence="2" type="ORF">GCM10007968_27770</name>
</gene>
<evidence type="ECO:0000313" key="3">
    <source>
        <dbReference type="Proteomes" id="UP000654670"/>
    </source>
</evidence>
<proteinExistence type="predicted"/>
<dbReference type="EMBL" id="BMOK01000015">
    <property type="protein sequence ID" value="GGL62229.1"/>
    <property type="molecule type" value="Genomic_DNA"/>
</dbReference>
<reference evidence="2" key="1">
    <citation type="journal article" date="2014" name="Int. J. Syst. Evol. Microbiol.">
        <title>Complete genome sequence of Corynebacterium casei LMG S-19264T (=DSM 44701T), isolated from a smear-ripened cheese.</title>
        <authorList>
            <consortium name="US DOE Joint Genome Institute (JGI-PGF)"/>
            <person name="Walter F."/>
            <person name="Albersmeier A."/>
            <person name="Kalinowski J."/>
            <person name="Ruckert C."/>
        </authorList>
    </citation>
    <scope>NUCLEOTIDE SEQUENCE</scope>
    <source>
        <strain evidence="2">JCM 15325</strain>
    </source>
</reference>
<protein>
    <recommendedName>
        <fullName evidence="4">Nuclease-related domain-containing protein</fullName>
    </recommendedName>
</protein>
<evidence type="ECO:0008006" key="4">
    <source>
        <dbReference type="Google" id="ProtNLM"/>
    </source>
</evidence>
<sequence length="319" mass="36602">MLQVIYLMIILILAGIIYFLIQKQKKIRSQAEEWIEKSRNETASTINETENRLKEESETKIKNIMTENSATIAGIEESYEKRLGRYEELIDYLQGAQRSEKTFTAYQHLAAIKKILVQSNRISSQQMVVAGNAIVPAKTVGGDLSVVRADILFLLPTGLYVVDTKRYRGKIFHGMNTENAQGFERLIGEIVPKPESGTEETLILSKRMEQGNSNENFLRITIDCHSDISAPVMKATSEFRAYLSDHRISVERIVPVIYFMDDSADQMKTENFSERERPLICLSQNDLYQMISQELDQEEWILATEKIQKIKQLISEINH</sequence>
<organism evidence="2 3">
    <name type="scientific">Sporolactobacillus putidus</name>
    <dbReference type="NCBI Taxonomy" id="492735"/>
    <lineage>
        <taxon>Bacteria</taxon>
        <taxon>Bacillati</taxon>
        <taxon>Bacillota</taxon>
        <taxon>Bacilli</taxon>
        <taxon>Bacillales</taxon>
        <taxon>Sporolactobacillaceae</taxon>
        <taxon>Sporolactobacillus</taxon>
    </lineage>
</organism>
<keyword evidence="1" id="KW-0812">Transmembrane</keyword>
<keyword evidence="1" id="KW-0472">Membrane</keyword>